<evidence type="ECO:0000256" key="1">
    <source>
        <dbReference type="HAMAP-Rule" id="MF_01845"/>
    </source>
</evidence>
<feature type="domain" description="Serine dehydratase-like alpha subunit" evidence="2">
    <location>
        <begin position="161"/>
        <end position="489"/>
    </location>
</feature>
<evidence type="ECO:0000313" key="4">
    <source>
        <dbReference type="Proteomes" id="UP000016491"/>
    </source>
</evidence>
<reference evidence="3 4" key="1">
    <citation type="submission" date="2013-07" db="EMBL/GenBank/DDBJ databases">
        <authorList>
            <person name="Weinstock G."/>
            <person name="Sodergren E."/>
            <person name="Wylie T."/>
            <person name="Fulton L."/>
            <person name="Fulton R."/>
            <person name="Fronick C."/>
            <person name="O'Laughlin M."/>
            <person name="Godfrey J."/>
            <person name="Miner T."/>
            <person name="Herter B."/>
            <person name="Appelbaum E."/>
            <person name="Cordes M."/>
            <person name="Lek S."/>
            <person name="Wollam A."/>
            <person name="Pepin K.H."/>
            <person name="Palsikar V.B."/>
            <person name="Mitreva M."/>
            <person name="Wilson R.K."/>
        </authorList>
    </citation>
    <scope>NUCLEOTIDE SEQUENCE [LARGE SCALE GENOMIC DNA]</scope>
    <source>
        <strain evidence="3 4">ATCC 14940</strain>
    </source>
</reference>
<dbReference type="EMBL" id="AWSU01000026">
    <property type="protein sequence ID" value="ERI80454.1"/>
    <property type="molecule type" value="Genomic_DNA"/>
</dbReference>
<comment type="similarity">
    <text evidence="1">Belongs to the UPF0597 family.</text>
</comment>
<dbReference type="Pfam" id="PF03313">
    <property type="entry name" value="SDH_alpha"/>
    <property type="match status" value="1"/>
</dbReference>
<gene>
    <name evidence="3" type="ORF">CLOSYM_00331</name>
</gene>
<comment type="caution">
    <text evidence="3">The sequence shown here is derived from an EMBL/GenBank/DDBJ whole genome shotgun (WGS) entry which is preliminary data.</text>
</comment>
<dbReference type="PANTHER" id="PTHR30501">
    <property type="entry name" value="UPF0597 PROTEIN YHAM"/>
    <property type="match status" value="1"/>
</dbReference>
<accession>A0ABC9U3U4</accession>
<dbReference type="AlphaFoldDB" id="A0ABC9U3U4"/>
<sequence>MQSKRYSSAFGQTAANDAQKRQKTPLIVVKSSLFIASRRLTRDFRKKQRKHLEEYIMAELLRLNNRKDKSTMDKKVYNTYVSILKNELVVALGCTEPIAIAYAGAKVREVLEAMPDRCEINCSGNIVKNVKGVTVPNSGGMKGIDTAATLGIVGGNVKRILAVLEDITPEQIETTQKLVKEGFCSCGLIEGVENLYIIITAYAGEESATVEIRDYHSNITKIVKNGKIIFSTDDEQSEQSSGPDKSLLNVKDILEFADCVDLSDISEVISRQIECNTAISQEGLNNPWGAQVGRTLLDTFGSDVAIRAKAAAAAGSDARMSGCPMPVVINSGSGNQGMTVSLPIIEYAKEYNISDEGLYRALVAGNLISLHQKKYIGSLSAYCGAVSAACGSGVGIAYMLGASYDEICGIITDTIATIGGMVCDGAKPSCAAKIASAVDCALTAFHLSKNKRVFQPGEGLVKETVEDTIQSIGRMGREGMKATDIEILNIMLEN</sequence>
<protein>
    <recommendedName>
        <fullName evidence="1">UPF0597 protein CLOSYM_00331</fullName>
    </recommendedName>
</protein>
<dbReference type="InterPro" id="IPR005130">
    <property type="entry name" value="Ser_deHydtase-like_asu"/>
</dbReference>
<name>A0ABC9U3U4_CLOSY</name>
<dbReference type="PANTHER" id="PTHR30501:SF2">
    <property type="entry name" value="UPF0597 PROTEIN YHAM"/>
    <property type="match status" value="1"/>
</dbReference>
<evidence type="ECO:0000313" key="3">
    <source>
        <dbReference type="EMBL" id="ERI80454.1"/>
    </source>
</evidence>
<dbReference type="Proteomes" id="UP000016491">
    <property type="component" value="Unassembled WGS sequence"/>
</dbReference>
<organism evidence="3 4">
    <name type="scientific">[Clostridium] symbiosum ATCC 14940</name>
    <dbReference type="NCBI Taxonomy" id="411472"/>
    <lineage>
        <taxon>Bacteria</taxon>
        <taxon>Bacillati</taxon>
        <taxon>Bacillota</taxon>
        <taxon>Clostridia</taxon>
        <taxon>Lachnospirales</taxon>
        <taxon>Lachnospiraceae</taxon>
        <taxon>Otoolea</taxon>
    </lineage>
</organism>
<proteinExistence type="inferred from homology"/>
<dbReference type="InterPro" id="IPR021144">
    <property type="entry name" value="UPF0597"/>
</dbReference>
<dbReference type="HAMAP" id="MF_01845">
    <property type="entry name" value="UPF0597"/>
    <property type="match status" value="1"/>
</dbReference>
<evidence type="ECO:0000259" key="2">
    <source>
        <dbReference type="Pfam" id="PF03313"/>
    </source>
</evidence>